<evidence type="ECO:0000313" key="6">
    <source>
        <dbReference type="Proteomes" id="UP001431963"/>
    </source>
</evidence>
<keyword evidence="3" id="KW-1133">Transmembrane helix</keyword>
<keyword evidence="3" id="KW-0812">Transmembrane</keyword>
<dbReference type="InterPro" id="IPR050832">
    <property type="entry name" value="Bact_Acetyltransf"/>
</dbReference>
<accession>A0ABU8BV42</accession>
<dbReference type="CDD" id="cd04301">
    <property type="entry name" value="NAT_SF"/>
    <property type="match status" value="1"/>
</dbReference>
<dbReference type="InterPro" id="IPR016181">
    <property type="entry name" value="Acyl_CoA_acyltransferase"/>
</dbReference>
<name>A0ABU8BV42_9RHOB</name>
<keyword evidence="1 5" id="KW-0808">Transferase</keyword>
<feature type="domain" description="N-acetyltransferase" evidence="4">
    <location>
        <begin position="6"/>
        <end position="156"/>
    </location>
</feature>
<organism evidence="5 6">
    <name type="scientific">Gemmobacter denitrificans</name>
    <dbReference type="NCBI Taxonomy" id="3123040"/>
    <lineage>
        <taxon>Bacteria</taxon>
        <taxon>Pseudomonadati</taxon>
        <taxon>Pseudomonadota</taxon>
        <taxon>Alphaproteobacteria</taxon>
        <taxon>Rhodobacterales</taxon>
        <taxon>Paracoccaceae</taxon>
        <taxon>Gemmobacter</taxon>
    </lineage>
</organism>
<keyword evidence="3" id="KW-0472">Membrane</keyword>
<dbReference type="PANTHER" id="PTHR43877:SF1">
    <property type="entry name" value="ACETYLTRANSFERASE"/>
    <property type="match status" value="1"/>
</dbReference>
<feature type="transmembrane region" description="Helical" evidence="3">
    <location>
        <begin position="45"/>
        <end position="71"/>
    </location>
</feature>
<evidence type="ECO:0000259" key="4">
    <source>
        <dbReference type="PROSITE" id="PS51186"/>
    </source>
</evidence>
<dbReference type="Proteomes" id="UP001431963">
    <property type="component" value="Unassembled WGS sequence"/>
</dbReference>
<dbReference type="RefSeq" id="WP_335422643.1">
    <property type="nucleotide sequence ID" value="NZ_JBALHR010000005.1"/>
</dbReference>
<keyword evidence="2 5" id="KW-0012">Acyltransferase</keyword>
<sequence length="156" mass="17528">MDEPELSIRHATQSDIPRLLDLYQHLVPDDERPDDLRANDAFARFLSYTGSAIFLGEIGGVLVASCALVVIPNLTRRARPYGLIENVVTHRDHRNRGYGRMILNAASEAAWASGCYKVMLLTGSTERGTLEFYRKAGFEQTKTGFQKRSIPVRTEE</sequence>
<comment type="caution">
    <text evidence="5">The sequence shown here is derived from an EMBL/GenBank/DDBJ whole genome shotgun (WGS) entry which is preliminary data.</text>
</comment>
<dbReference type="PANTHER" id="PTHR43877">
    <property type="entry name" value="AMINOALKYLPHOSPHONATE N-ACETYLTRANSFERASE-RELATED-RELATED"/>
    <property type="match status" value="1"/>
</dbReference>
<evidence type="ECO:0000256" key="2">
    <source>
        <dbReference type="ARBA" id="ARBA00023315"/>
    </source>
</evidence>
<evidence type="ECO:0000256" key="1">
    <source>
        <dbReference type="ARBA" id="ARBA00022679"/>
    </source>
</evidence>
<proteinExistence type="predicted"/>
<reference evidence="5" key="1">
    <citation type="submission" date="2024-02" db="EMBL/GenBank/DDBJ databases">
        <title>Genome sequences of strain Gemmobacter sp. JM10B15.</title>
        <authorList>
            <person name="Zhang M."/>
        </authorList>
    </citation>
    <scope>NUCLEOTIDE SEQUENCE</scope>
    <source>
        <strain evidence="5">JM10B15</strain>
    </source>
</reference>
<evidence type="ECO:0000313" key="5">
    <source>
        <dbReference type="EMBL" id="MEH7828570.1"/>
    </source>
</evidence>
<keyword evidence="6" id="KW-1185">Reference proteome</keyword>
<gene>
    <name evidence="5" type="ORF">V6590_10450</name>
</gene>
<evidence type="ECO:0000256" key="3">
    <source>
        <dbReference type="SAM" id="Phobius"/>
    </source>
</evidence>
<dbReference type="GO" id="GO:0016746">
    <property type="term" value="F:acyltransferase activity"/>
    <property type="evidence" value="ECO:0007669"/>
    <property type="project" value="UniProtKB-KW"/>
</dbReference>
<dbReference type="EMBL" id="JBALHR010000005">
    <property type="protein sequence ID" value="MEH7828570.1"/>
    <property type="molecule type" value="Genomic_DNA"/>
</dbReference>
<dbReference type="Pfam" id="PF00583">
    <property type="entry name" value="Acetyltransf_1"/>
    <property type="match status" value="1"/>
</dbReference>
<dbReference type="PROSITE" id="PS51186">
    <property type="entry name" value="GNAT"/>
    <property type="match status" value="1"/>
</dbReference>
<dbReference type="InterPro" id="IPR000182">
    <property type="entry name" value="GNAT_dom"/>
</dbReference>
<dbReference type="SUPFAM" id="SSF55729">
    <property type="entry name" value="Acyl-CoA N-acyltransferases (Nat)"/>
    <property type="match status" value="1"/>
</dbReference>
<dbReference type="Gene3D" id="3.40.630.30">
    <property type="match status" value="1"/>
</dbReference>
<dbReference type="EC" id="2.3.1.-" evidence="5"/>
<protein>
    <submittedName>
        <fullName evidence="5">GNAT family N-acetyltransferase</fullName>
        <ecNumber evidence="5">2.3.1.-</ecNumber>
    </submittedName>
</protein>